<accession>A0A5P0YWB1</accession>
<dbReference type="PANTHER" id="PTHR38440:SF1">
    <property type="entry name" value="UPF0398 PROTEIN SPR0331"/>
    <property type="match status" value="1"/>
</dbReference>
<evidence type="ECO:0008006" key="5">
    <source>
        <dbReference type="Google" id="ProtNLM"/>
    </source>
</evidence>
<gene>
    <name evidence="2" type="ORF">FNX44_022390</name>
    <name evidence="1" type="ORF">H3147_23480</name>
</gene>
<dbReference type="InterPro" id="IPR010697">
    <property type="entry name" value="YspA"/>
</dbReference>
<comment type="caution">
    <text evidence="2">The sequence shown here is derived from an EMBL/GenBank/DDBJ whole genome shotgun (WGS) entry which is preliminary data.</text>
</comment>
<protein>
    <recommendedName>
        <fullName evidence="5">DUF1273 family protein</fullName>
    </recommendedName>
</protein>
<organism evidence="2 3">
    <name type="scientific">Streptomyces alkaliterrae</name>
    <dbReference type="NCBI Taxonomy" id="2213162"/>
    <lineage>
        <taxon>Bacteria</taxon>
        <taxon>Bacillati</taxon>
        <taxon>Actinomycetota</taxon>
        <taxon>Actinomycetes</taxon>
        <taxon>Kitasatosporales</taxon>
        <taxon>Streptomycetaceae</taxon>
        <taxon>Streptomyces</taxon>
    </lineage>
</organism>
<reference evidence="4" key="2">
    <citation type="submission" date="2020-05" db="EMBL/GenBank/DDBJ databases">
        <title>Classification of alakaliphilic streptomycetes isolated from an alkaline soil next to Lonar Crater, India and a proposal for the recognition of Streptomyces alkaliterrae sp. nov.</title>
        <authorList>
            <person name="Golinska P."/>
        </authorList>
    </citation>
    <scope>NUCLEOTIDE SEQUENCE [LARGE SCALE GENOMIC DNA]</scope>
    <source>
        <strain evidence="4">OF8</strain>
    </source>
</reference>
<dbReference type="SUPFAM" id="SSF102405">
    <property type="entry name" value="MCP/YpsA-like"/>
    <property type="match status" value="1"/>
</dbReference>
<reference evidence="2 3" key="1">
    <citation type="submission" date="2019-10" db="EMBL/GenBank/DDBJ databases">
        <title>Streptomyces sp. nov., a novel actinobacterium isolated from alkaline environment.</title>
        <authorList>
            <person name="Golinska P."/>
        </authorList>
    </citation>
    <scope>NUCLEOTIDE SEQUENCE [LARGE SCALE GENOMIC DNA]</scope>
    <source>
        <strain evidence="2 3">OF1</strain>
    </source>
</reference>
<sequence>MTTLAVTGYMDLTDDTVPVVRAELDALLAPYASDGLVGLSCIAKGVDSLFAQAVLEAGGRLVVVVPSRDYRKRKVTPDHAAVFDRLTAAASEVLVMPHETATREAYEAANGELLRRADRAGLPVDAVWPEGAARRG</sequence>
<name>A0A5P0YWB1_9ACTN</name>
<evidence type="ECO:0000313" key="3">
    <source>
        <dbReference type="Proteomes" id="UP000320857"/>
    </source>
</evidence>
<evidence type="ECO:0000313" key="4">
    <source>
        <dbReference type="Proteomes" id="UP000517765"/>
    </source>
</evidence>
<dbReference type="Proteomes" id="UP000517765">
    <property type="component" value="Unassembled WGS sequence"/>
</dbReference>
<dbReference type="Gene3D" id="3.40.50.450">
    <property type="match status" value="1"/>
</dbReference>
<evidence type="ECO:0000313" key="1">
    <source>
        <dbReference type="EMBL" id="MBB1261752.1"/>
    </source>
</evidence>
<dbReference type="PANTHER" id="PTHR38440">
    <property type="entry name" value="UPF0398 PROTEIN YPSA"/>
    <property type="match status" value="1"/>
</dbReference>
<evidence type="ECO:0000313" key="2">
    <source>
        <dbReference type="EMBL" id="MQS04571.1"/>
    </source>
</evidence>
<proteinExistence type="predicted"/>
<dbReference type="RefSeq" id="WP_143650581.1">
    <property type="nucleotide sequence ID" value="NZ_JABJXA010000205.1"/>
</dbReference>
<keyword evidence="3" id="KW-1185">Reference proteome</keyword>
<dbReference type="Proteomes" id="UP000320857">
    <property type="component" value="Unassembled WGS sequence"/>
</dbReference>
<dbReference type="AlphaFoldDB" id="A0A5P0YWB1"/>
<dbReference type="EMBL" id="VJYK02000312">
    <property type="protein sequence ID" value="MQS04571.1"/>
    <property type="molecule type" value="Genomic_DNA"/>
</dbReference>
<dbReference type="EMBL" id="JABJXA010000205">
    <property type="protein sequence ID" value="MBB1261752.1"/>
    <property type="molecule type" value="Genomic_DNA"/>
</dbReference>
<reference evidence="1" key="3">
    <citation type="journal article" name="Syst. Appl. Microbiol.">
        <title>Streptomyces alkaliterrae sp. nov., isolated from an alkaline soil, and emended descriptions of Streptomyces alkaliphilus, Streptomyces calidiresistens and Streptomyces durbertensis.</title>
        <authorList>
            <person name="Swiecimska M."/>
            <person name="Golinska P."/>
            <person name="Nouioui I."/>
            <person name="Wypij M."/>
            <person name="Rai M."/>
            <person name="Sangal V."/>
            <person name="Goodfellow M."/>
        </authorList>
    </citation>
    <scope>NUCLEOTIDE SEQUENCE</scope>
    <source>
        <strain evidence="1">OF8</strain>
    </source>
</reference>